<gene>
    <name evidence="3" type="ORF">G7K_2482-t1</name>
</gene>
<comment type="caution">
    <text evidence="3">The sequence shown here is derived from an EMBL/GenBank/DDBJ whole genome shotgun (WGS) entry which is preliminary data.</text>
</comment>
<evidence type="ECO:0000313" key="3">
    <source>
        <dbReference type="EMBL" id="GAO48304.1"/>
    </source>
</evidence>
<accession>A0A0E9NEM9</accession>
<evidence type="ECO:0000256" key="2">
    <source>
        <dbReference type="SAM" id="Phobius"/>
    </source>
</evidence>
<reference evidence="3 4" key="3">
    <citation type="journal article" date="2015" name="Genome Announc.">
        <title>Draft Genome Sequence of the Archiascomycetous Yeast Saitoella complicata.</title>
        <authorList>
            <person name="Yamauchi K."/>
            <person name="Kondo S."/>
            <person name="Hamamoto M."/>
            <person name="Takahashi Y."/>
            <person name="Ogura Y."/>
            <person name="Hayashi T."/>
            <person name="Nishida H."/>
        </authorList>
    </citation>
    <scope>NUCLEOTIDE SEQUENCE [LARGE SCALE GENOMIC DNA]</scope>
    <source>
        <strain evidence="3 4">NRRL Y-17804</strain>
    </source>
</reference>
<reference evidence="3 4" key="1">
    <citation type="journal article" date="2011" name="J. Gen. Appl. Microbiol.">
        <title>Draft genome sequencing of the enigmatic yeast Saitoella complicata.</title>
        <authorList>
            <person name="Nishida H."/>
            <person name="Hamamoto M."/>
            <person name="Sugiyama J."/>
        </authorList>
    </citation>
    <scope>NUCLEOTIDE SEQUENCE [LARGE SCALE GENOMIC DNA]</scope>
    <source>
        <strain evidence="3 4">NRRL Y-17804</strain>
    </source>
</reference>
<dbReference type="Proteomes" id="UP000033140">
    <property type="component" value="Unassembled WGS sequence"/>
</dbReference>
<dbReference type="EMBL" id="BACD03000014">
    <property type="protein sequence ID" value="GAO48304.1"/>
    <property type="molecule type" value="Genomic_DNA"/>
</dbReference>
<reference evidence="3 4" key="2">
    <citation type="journal article" date="2014" name="J. Gen. Appl. Microbiol.">
        <title>The early diverging ascomycetous budding yeast Saitoella complicata has three histone deacetylases belonging to the Clr6, Hos2, and Rpd3 lineages.</title>
        <authorList>
            <person name="Nishida H."/>
            <person name="Matsumoto T."/>
            <person name="Kondo S."/>
            <person name="Hamamoto M."/>
            <person name="Yoshikawa H."/>
        </authorList>
    </citation>
    <scope>NUCLEOTIDE SEQUENCE [LARGE SCALE GENOMIC DNA]</scope>
    <source>
        <strain evidence="3 4">NRRL Y-17804</strain>
    </source>
</reference>
<sequence length="200" mass="21145">MGMTGLAYDAHVMLFVLIATGYGPAVAANGLGYVQQYSEIQHAYILRQQTLKNLCSSFFETEPKSHKSPRAPSITITSRIPKKKHPKSVNVKIIQTSRPKPQATHFSSIRLPDQEAAVTATSTSSLPTGPSQVKLPTSNSPRGSQLADSSPTGSKTGTAGSFFVFISCKRSSGPCQTSVHPANASRINLGAIVPLHGGLG</sequence>
<name>A0A0E9NEM9_SAICN</name>
<proteinExistence type="predicted"/>
<evidence type="ECO:0000256" key="1">
    <source>
        <dbReference type="SAM" id="MobiDB-lite"/>
    </source>
</evidence>
<protein>
    <submittedName>
        <fullName evidence="3">Uncharacterized protein</fullName>
    </submittedName>
</protein>
<feature type="transmembrane region" description="Helical" evidence="2">
    <location>
        <begin position="12"/>
        <end position="34"/>
    </location>
</feature>
<keyword evidence="4" id="KW-1185">Reference proteome</keyword>
<feature type="region of interest" description="Disordered" evidence="1">
    <location>
        <begin position="117"/>
        <end position="155"/>
    </location>
</feature>
<keyword evidence="2" id="KW-1133">Transmembrane helix</keyword>
<dbReference type="AlphaFoldDB" id="A0A0E9NEM9"/>
<organism evidence="3 4">
    <name type="scientific">Saitoella complicata (strain BCRC 22490 / CBS 7301 / JCM 7358 / NBRC 10748 / NRRL Y-17804)</name>
    <dbReference type="NCBI Taxonomy" id="698492"/>
    <lineage>
        <taxon>Eukaryota</taxon>
        <taxon>Fungi</taxon>
        <taxon>Dikarya</taxon>
        <taxon>Ascomycota</taxon>
        <taxon>Taphrinomycotina</taxon>
        <taxon>Taphrinomycotina incertae sedis</taxon>
        <taxon>Saitoella</taxon>
    </lineage>
</organism>
<feature type="compositionally biased region" description="Polar residues" evidence="1">
    <location>
        <begin position="119"/>
        <end position="155"/>
    </location>
</feature>
<keyword evidence="2" id="KW-0472">Membrane</keyword>
<keyword evidence="2" id="KW-0812">Transmembrane</keyword>
<evidence type="ECO:0000313" key="4">
    <source>
        <dbReference type="Proteomes" id="UP000033140"/>
    </source>
</evidence>